<evidence type="ECO:0000313" key="1">
    <source>
        <dbReference type="EMBL" id="APU68672.1"/>
    </source>
</evidence>
<dbReference type="OrthoDB" id="1453826at2"/>
<name>A0A1L7I6D7_9FLAO</name>
<dbReference type="EMBL" id="CP016359">
    <property type="protein sequence ID" value="APU68672.1"/>
    <property type="molecule type" value="Genomic_DNA"/>
</dbReference>
<protein>
    <submittedName>
        <fullName evidence="1">Uncharacterized protein</fullName>
    </submittedName>
</protein>
<evidence type="ECO:0000313" key="2">
    <source>
        <dbReference type="Proteomes" id="UP000186230"/>
    </source>
</evidence>
<dbReference type="STRING" id="1229726.GRFL_1948"/>
<dbReference type="Proteomes" id="UP000186230">
    <property type="component" value="Chromosome"/>
</dbReference>
<organism evidence="1 2">
    <name type="scientific">Christiangramia flava JLT2011</name>
    <dbReference type="NCBI Taxonomy" id="1229726"/>
    <lineage>
        <taxon>Bacteria</taxon>
        <taxon>Pseudomonadati</taxon>
        <taxon>Bacteroidota</taxon>
        <taxon>Flavobacteriia</taxon>
        <taxon>Flavobacteriales</taxon>
        <taxon>Flavobacteriaceae</taxon>
        <taxon>Christiangramia</taxon>
    </lineage>
</organism>
<keyword evidence="2" id="KW-1185">Reference proteome</keyword>
<sequence>MFFKFGLKILFIAVELFLGFYSLVISDSLMMKFFFFVVTAAIIAFIMIKMINKVLPQDKDFVSFDLDQEE</sequence>
<proteinExistence type="predicted"/>
<accession>A0A1L7I6D7</accession>
<gene>
    <name evidence="1" type="ORF">GRFL_1948</name>
</gene>
<dbReference type="RefSeq" id="WP_083644414.1">
    <property type="nucleotide sequence ID" value="NZ_AMRU01000012.1"/>
</dbReference>
<reference evidence="1 2" key="1">
    <citation type="submission" date="2016-07" db="EMBL/GenBank/DDBJ databases">
        <title>Multi-omics approach to identify versatile polysaccharide utilization systems of a marine flavobacterium Gramella flava.</title>
        <authorList>
            <person name="Tang K."/>
        </authorList>
    </citation>
    <scope>NUCLEOTIDE SEQUENCE [LARGE SCALE GENOMIC DNA]</scope>
    <source>
        <strain evidence="1 2">JLT2011</strain>
    </source>
</reference>
<dbReference type="AlphaFoldDB" id="A0A1L7I6D7"/>
<dbReference type="KEGG" id="gfl:GRFL_1948"/>